<proteinExistence type="predicted"/>
<keyword evidence="2" id="KW-0677">Repeat</keyword>
<accession>A0ABR3PB71</accession>
<feature type="region of interest" description="Disordered" evidence="4">
    <location>
        <begin position="1"/>
        <end position="32"/>
    </location>
</feature>
<dbReference type="GeneID" id="95976981"/>
<gene>
    <name evidence="5" type="ORF">AAFC00_003279</name>
</gene>
<keyword evidence="3" id="KW-0106">Calcium</keyword>
<protein>
    <recommendedName>
        <fullName evidence="1">Calmodulin</fullName>
    </recommendedName>
</protein>
<keyword evidence="6" id="KW-1185">Reference proteome</keyword>
<evidence type="ECO:0000256" key="2">
    <source>
        <dbReference type="ARBA" id="ARBA00022737"/>
    </source>
</evidence>
<dbReference type="Proteomes" id="UP001562354">
    <property type="component" value="Unassembled WGS sequence"/>
</dbReference>
<dbReference type="SUPFAM" id="SSF47473">
    <property type="entry name" value="EF-hand"/>
    <property type="match status" value="1"/>
</dbReference>
<reference evidence="5 6" key="1">
    <citation type="submission" date="2024-07" db="EMBL/GenBank/DDBJ databases">
        <title>Draft sequence of the Neodothiora populina.</title>
        <authorList>
            <person name="Drown D.D."/>
            <person name="Schuette U.S."/>
            <person name="Buechlein A.B."/>
            <person name="Rusch D.R."/>
            <person name="Winton L.W."/>
            <person name="Adams G.A."/>
        </authorList>
    </citation>
    <scope>NUCLEOTIDE SEQUENCE [LARGE SCALE GENOMIC DNA]</scope>
    <source>
        <strain evidence="5 6">CPC 39397</strain>
    </source>
</reference>
<name>A0ABR3PB71_9PEZI</name>
<feature type="compositionally biased region" description="Low complexity" evidence="4">
    <location>
        <begin position="8"/>
        <end position="17"/>
    </location>
</feature>
<evidence type="ECO:0000256" key="3">
    <source>
        <dbReference type="ARBA" id="ARBA00022837"/>
    </source>
</evidence>
<evidence type="ECO:0000313" key="5">
    <source>
        <dbReference type="EMBL" id="KAL1302961.1"/>
    </source>
</evidence>
<dbReference type="PANTHER" id="PTHR23048:SF59">
    <property type="entry name" value="EF-HAND SUPERFAMILY PROTEIN"/>
    <property type="match status" value="1"/>
</dbReference>
<dbReference type="EMBL" id="JBFMKM010000012">
    <property type="protein sequence ID" value="KAL1302961.1"/>
    <property type="molecule type" value="Genomic_DNA"/>
</dbReference>
<comment type="caution">
    <text evidence="5">The sequence shown here is derived from an EMBL/GenBank/DDBJ whole genome shotgun (WGS) entry which is preliminary data.</text>
</comment>
<dbReference type="Gene3D" id="1.10.238.10">
    <property type="entry name" value="EF-hand"/>
    <property type="match status" value="2"/>
</dbReference>
<evidence type="ECO:0000313" key="6">
    <source>
        <dbReference type="Proteomes" id="UP001562354"/>
    </source>
</evidence>
<evidence type="ECO:0000256" key="1">
    <source>
        <dbReference type="ARBA" id="ARBA00020786"/>
    </source>
</evidence>
<dbReference type="RefSeq" id="XP_069199237.1">
    <property type="nucleotide sequence ID" value="XM_069342733.1"/>
</dbReference>
<evidence type="ECO:0000256" key="4">
    <source>
        <dbReference type="SAM" id="MobiDB-lite"/>
    </source>
</evidence>
<dbReference type="PANTHER" id="PTHR23048">
    <property type="entry name" value="MYOSIN LIGHT CHAIN 1, 3"/>
    <property type="match status" value="1"/>
</dbReference>
<dbReference type="InterPro" id="IPR050230">
    <property type="entry name" value="CALM/Myosin/TropC-like"/>
</dbReference>
<organism evidence="5 6">
    <name type="scientific">Neodothiora populina</name>
    <dbReference type="NCBI Taxonomy" id="2781224"/>
    <lineage>
        <taxon>Eukaryota</taxon>
        <taxon>Fungi</taxon>
        <taxon>Dikarya</taxon>
        <taxon>Ascomycota</taxon>
        <taxon>Pezizomycotina</taxon>
        <taxon>Dothideomycetes</taxon>
        <taxon>Dothideomycetidae</taxon>
        <taxon>Dothideales</taxon>
        <taxon>Dothioraceae</taxon>
        <taxon>Neodothiora</taxon>
    </lineage>
</organism>
<sequence length="196" mass="21401">MPPKRRPPATASSAAKAAPKKRPSKLAKENDLTADQEAEIQEAFALFSVQDHPDFEDEKEGAIKIEDVRRCLIALNTPPNSQSELSEILSTLDPSGVGYVSYPHFLAVAALKLHSKHDSPDAQAEEVETAFQLFTRGEGETITLAMLRRVARELREDVGDAVLKDMLREANGGASVGEGIGREEFEDVMRRAGVFA</sequence>
<dbReference type="InterPro" id="IPR011992">
    <property type="entry name" value="EF-hand-dom_pair"/>
</dbReference>